<evidence type="ECO:0000256" key="6">
    <source>
        <dbReference type="RuleBase" id="RU365089"/>
    </source>
</evidence>
<dbReference type="PANTHER" id="PTHR33217">
    <property type="entry name" value="TRANSPOSASE FOR INSERTION SEQUENCE ELEMENT IS1081"/>
    <property type="match status" value="1"/>
</dbReference>
<organism evidence="7 8">
    <name type="scientific">Actinacidiphila cocklensis</name>
    <dbReference type="NCBI Taxonomy" id="887465"/>
    <lineage>
        <taxon>Bacteria</taxon>
        <taxon>Bacillati</taxon>
        <taxon>Actinomycetota</taxon>
        <taxon>Actinomycetes</taxon>
        <taxon>Kitasatosporales</taxon>
        <taxon>Streptomycetaceae</taxon>
        <taxon>Actinacidiphila</taxon>
    </lineage>
</organism>
<evidence type="ECO:0000256" key="2">
    <source>
        <dbReference type="ARBA" id="ARBA00010961"/>
    </source>
</evidence>
<keyword evidence="6" id="KW-0814">Transposable element</keyword>
<gene>
    <name evidence="7" type="ORF">SCOCK_1020003</name>
</gene>
<comment type="function">
    <text evidence="1 6">Required for the transposition of the insertion element.</text>
</comment>
<dbReference type="GO" id="GO:0006313">
    <property type="term" value="P:DNA transposition"/>
    <property type="evidence" value="ECO:0007669"/>
    <property type="project" value="UniProtKB-UniRule"/>
</dbReference>
<dbReference type="PANTHER" id="PTHR33217:SF5">
    <property type="entry name" value="MUTATOR FAMILY TRANSPOSASE"/>
    <property type="match status" value="1"/>
</dbReference>
<comment type="caution">
    <text evidence="7">The sequence shown here is derived from an EMBL/GenBank/DDBJ whole genome shotgun (WGS) entry which is preliminary data.</text>
</comment>
<dbReference type="Pfam" id="PF00872">
    <property type="entry name" value="Transposase_mut"/>
    <property type="match status" value="1"/>
</dbReference>
<proteinExistence type="inferred from homology"/>
<reference evidence="7" key="1">
    <citation type="submission" date="2021-05" db="EMBL/GenBank/DDBJ databases">
        <authorList>
            <person name="Arsene-Ploetze F."/>
        </authorList>
    </citation>
    <scope>NUCLEOTIDE SEQUENCE</scope>
    <source>
        <strain evidence="7">DSM 42138</strain>
    </source>
</reference>
<keyword evidence="5 6" id="KW-0233">DNA recombination</keyword>
<dbReference type="Proteomes" id="UP001152519">
    <property type="component" value="Unassembled WGS sequence"/>
</dbReference>
<keyword evidence="8" id="KW-1185">Reference proteome</keyword>
<evidence type="ECO:0000256" key="3">
    <source>
        <dbReference type="ARBA" id="ARBA00022578"/>
    </source>
</evidence>
<evidence type="ECO:0000313" key="8">
    <source>
        <dbReference type="Proteomes" id="UP001152519"/>
    </source>
</evidence>
<dbReference type="EMBL" id="CAJSLV010000005">
    <property type="protein sequence ID" value="CAG6391163.1"/>
    <property type="molecule type" value="Genomic_DNA"/>
</dbReference>
<keyword evidence="3 6" id="KW-0815">Transposition</keyword>
<sequence>MILSLYARGMTTRDISTHLKEVYGSEVSPAPVSKITDVVADEITSWQNRPLDDVYPILYIDALIVKVRDGGMVTNKAAHLVIGVDVDGIKNVLGIWLQDSEGAKFS</sequence>
<evidence type="ECO:0000256" key="4">
    <source>
        <dbReference type="ARBA" id="ARBA00023125"/>
    </source>
</evidence>
<dbReference type="GO" id="GO:0003677">
    <property type="term" value="F:DNA binding"/>
    <property type="evidence" value="ECO:0007669"/>
    <property type="project" value="UniProtKB-UniRule"/>
</dbReference>
<name>A0A9W4DNH6_9ACTN</name>
<accession>A0A9W4DNH6</accession>
<dbReference type="InterPro" id="IPR001207">
    <property type="entry name" value="Transposase_mutator"/>
</dbReference>
<evidence type="ECO:0000256" key="1">
    <source>
        <dbReference type="ARBA" id="ARBA00002190"/>
    </source>
</evidence>
<evidence type="ECO:0000313" key="7">
    <source>
        <dbReference type="EMBL" id="CAG6391163.1"/>
    </source>
</evidence>
<protein>
    <recommendedName>
        <fullName evidence="6">Mutator family transposase</fullName>
    </recommendedName>
</protein>
<dbReference type="GO" id="GO:0004803">
    <property type="term" value="F:transposase activity"/>
    <property type="evidence" value="ECO:0007669"/>
    <property type="project" value="UniProtKB-UniRule"/>
</dbReference>
<evidence type="ECO:0000256" key="5">
    <source>
        <dbReference type="ARBA" id="ARBA00023172"/>
    </source>
</evidence>
<keyword evidence="4 6" id="KW-0238">DNA-binding</keyword>
<dbReference type="AlphaFoldDB" id="A0A9W4DNH6"/>
<comment type="similarity">
    <text evidence="2 6">Belongs to the transposase mutator family.</text>
</comment>